<feature type="domain" description="FAM171 N-terminal" evidence="16">
    <location>
        <begin position="1028"/>
        <end position="1066"/>
    </location>
</feature>
<feature type="transmembrane region" description="Helical" evidence="14">
    <location>
        <begin position="982"/>
        <end position="1002"/>
    </location>
</feature>
<dbReference type="SUPFAM" id="SSF69179">
    <property type="entry name" value="Integrin domains"/>
    <property type="match status" value="3"/>
</dbReference>
<keyword evidence="11 14" id="KW-0675">Receptor</keyword>
<dbReference type="GO" id="GO:0007160">
    <property type="term" value="P:cell-matrix adhesion"/>
    <property type="evidence" value="ECO:0007669"/>
    <property type="project" value="TreeGrafter"/>
</dbReference>
<evidence type="ECO:0000256" key="6">
    <source>
        <dbReference type="ARBA" id="ARBA00022889"/>
    </source>
</evidence>
<dbReference type="PRINTS" id="PR01185">
    <property type="entry name" value="INTEGRINA"/>
</dbReference>
<keyword evidence="5" id="KW-0677">Repeat</keyword>
<dbReference type="InterPro" id="IPR048530">
    <property type="entry name" value="FAM171_N"/>
</dbReference>
<evidence type="ECO:0000256" key="2">
    <source>
        <dbReference type="ARBA" id="ARBA00008054"/>
    </source>
</evidence>
<dbReference type="AlphaFoldDB" id="A0A1V4K327"/>
<dbReference type="EMBL" id="LSYS01004908">
    <property type="protein sequence ID" value="OPJ78890.1"/>
    <property type="molecule type" value="Genomic_DNA"/>
</dbReference>
<dbReference type="InterPro" id="IPR032695">
    <property type="entry name" value="Integrin_dom_sf"/>
</dbReference>
<feature type="transmembrane region" description="Helical" evidence="14">
    <location>
        <begin position="1057"/>
        <end position="1078"/>
    </location>
</feature>
<dbReference type="Gene3D" id="2.60.40.1460">
    <property type="entry name" value="Integrin domains. Chain A, domain 2"/>
    <property type="match status" value="1"/>
</dbReference>
<protein>
    <submittedName>
        <fullName evidence="19">Uncharacterized protein</fullName>
    </submittedName>
</protein>
<dbReference type="Pfam" id="PF01839">
    <property type="entry name" value="FG-GAP"/>
    <property type="match status" value="3"/>
</dbReference>
<keyword evidence="20" id="KW-1185">Reference proteome</keyword>
<organism evidence="19 20">
    <name type="scientific">Patagioenas fasciata monilis</name>
    <dbReference type="NCBI Taxonomy" id="372326"/>
    <lineage>
        <taxon>Eukaryota</taxon>
        <taxon>Metazoa</taxon>
        <taxon>Chordata</taxon>
        <taxon>Craniata</taxon>
        <taxon>Vertebrata</taxon>
        <taxon>Euteleostomi</taxon>
        <taxon>Archelosauria</taxon>
        <taxon>Archosauria</taxon>
        <taxon>Dinosauria</taxon>
        <taxon>Saurischia</taxon>
        <taxon>Theropoda</taxon>
        <taxon>Coelurosauria</taxon>
        <taxon>Aves</taxon>
        <taxon>Neognathae</taxon>
        <taxon>Neoaves</taxon>
        <taxon>Columbimorphae</taxon>
        <taxon>Columbiformes</taxon>
        <taxon>Columbidae</taxon>
        <taxon>Patagioenas</taxon>
    </lineage>
</organism>
<feature type="repeat" description="FG-GAP" evidence="13">
    <location>
        <begin position="364"/>
        <end position="423"/>
    </location>
</feature>
<keyword evidence="10" id="KW-1015">Disulfide bond</keyword>
<comment type="subcellular location">
    <subcellularLocation>
        <location evidence="1 14">Membrane</location>
        <topology evidence="1 14">Single-pass type I membrane protein</topology>
    </subcellularLocation>
</comment>
<dbReference type="InterPro" id="IPR028994">
    <property type="entry name" value="Integrin_alpha_N"/>
</dbReference>
<evidence type="ECO:0000256" key="3">
    <source>
        <dbReference type="ARBA" id="ARBA00022692"/>
    </source>
</evidence>
<dbReference type="InterPro" id="IPR048286">
    <property type="entry name" value="Integrin_alpha_Ig-like_3"/>
</dbReference>
<accession>A0A1V4K327</accession>
<feature type="repeat" description="FG-GAP" evidence="13">
    <location>
        <begin position="298"/>
        <end position="363"/>
    </location>
</feature>
<evidence type="ECO:0000256" key="7">
    <source>
        <dbReference type="ARBA" id="ARBA00022989"/>
    </source>
</evidence>
<comment type="caution">
    <text evidence="14">Lacks conserved residue(s) required for the propagation of feature annotation.</text>
</comment>
<name>A0A1V4K327_PATFA</name>
<evidence type="ECO:0000259" key="16">
    <source>
        <dbReference type="Pfam" id="PF10577"/>
    </source>
</evidence>
<dbReference type="GO" id="GO:0009897">
    <property type="term" value="C:external side of plasma membrane"/>
    <property type="evidence" value="ECO:0007669"/>
    <property type="project" value="TreeGrafter"/>
</dbReference>
<feature type="domain" description="Integrin alpha first immunoglubulin-like" evidence="15">
    <location>
        <begin position="473"/>
        <end position="602"/>
    </location>
</feature>
<proteinExistence type="inferred from homology"/>
<keyword evidence="4 14" id="KW-0732">Signal</keyword>
<dbReference type="Gene3D" id="2.130.10.130">
    <property type="entry name" value="Integrin alpha, N-terminal"/>
    <property type="match status" value="1"/>
</dbReference>
<feature type="transmembrane region" description="Helical" evidence="14">
    <location>
        <begin position="1084"/>
        <end position="1110"/>
    </location>
</feature>
<gene>
    <name evidence="19" type="ORF">AV530_000477</name>
</gene>
<evidence type="ECO:0000256" key="13">
    <source>
        <dbReference type="PROSITE-ProRule" id="PRU00803"/>
    </source>
</evidence>
<dbReference type="GO" id="GO:0008305">
    <property type="term" value="C:integrin complex"/>
    <property type="evidence" value="ECO:0007669"/>
    <property type="project" value="InterPro"/>
</dbReference>
<dbReference type="GO" id="GO:0001525">
    <property type="term" value="P:angiogenesis"/>
    <property type="evidence" value="ECO:0007669"/>
    <property type="project" value="TreeGrafter"/>
</dbReference>
<dbReference type="PROSITE" id="PS51470">
    <property type="entry name" value="FG_GAP"/>
    <property type="match status" value="4"/>
</dbReference>
<dbReference type="OrthoDB" id="5317514at2759"/>
<dbReference type="GO" id="GO:0098609">
    <property type="term" value="P:cell-cell adhesion"/>
    <property type="evidence" value="ECO:0007669"/>
    <property type="project" value="TreeGrafter"/>
</dbReference>
<keyword evidence="3 14" id="KW-0812">Transmembrane</keyword>
<evidence type="ECO:0000313" key="20">
    <source>
        <dbReference type="Proteomes" id="UP000190648"/>
    </source>
</evidence>
<dbReference type="InterPro" id="IPR048285">
    <property type="entry name" value="Integrin_alpha_Ig-like_2"/>
</dbReference>
<evidence type="ECO:0000256" key="5">
    <source>
        <dbReference type="ARBA" id="ARBA00022737"/>
    </source>
</evidence>
<evidence type="ECO:0000256" key="10">
    <source>
        <dbReference type="ARBA" id="ARBA00023157"/>
    </source>
</evidence>
<dbReference type="InterPro" id="IPR018184">
    <property type="entry name" value="Integrin_alpha_C_CS"/>
</dbReference>
<reference evidence="19 20" key="1">
    <citation type="submission" date="2016-02" db="EMBL/GenBank/DDBJ databases">
        <title>Band-tailed pigeon sequencing and assembly.</title>
        <authorList>
            <person name="Soares A.E."/>
            <person name="Novak B.J."/>
            <person name="Rice E.S."/>
            <person name="O'Connell B."/>
            <person name="Chang D."/>
            <person name="Weber S."/>
            <person name="Shapiro B."/>
        </authorList>
    </citation>
    <scope>NUCLEOTIDE SEQUENCE [LARGE SCALE GENOMIC DNA]</scope>
    <source>
        <strain evidence="19">BTP2013</strain>
        <tissue evidence="19">Blood</tissue>
    </source>
</reference>
<keyword evidence="9 14" id="KW-0472">Membrane</keyword>
<evidence type="ECO:0000259" key="15">
    <source>
        <dbReference type="Pfam" id="PF08441"/>
    </source>
</evidence>
<dbReference type="InterPro" id="IPR000413">
    <property type="entry name" value="Integrin_alpha"/>
</dbReference>
<dbReference type="InterPro" id="IPR013649">
    <property type="entry name" value="Integrin_alpha_Ig-like_1"/>
</dbReference>
<dbReference type="InterPro" id="IPR013517">
    <property type="entry name" value="FG-GAP"/>
</dbReference>
<comment type="caution">
    <text evidence="19">The sequence shown here is derived from an EMBL/GenBank/DDBJ whole genome shotgun (WGS) entry which is preliminary data.</text>
</comment>
<feature type="repeat" description="FG-GAP" evidence="13">
    <location>
        <begin position="426"/>
        <end position="487"/>
    </location>
</feature>
<dbReference type="PROSITE" id="PS00242">
    <property type="entry name" value="INTEGRIN_ALPHA"/>
    <property type="match status" value="1"/>
</dbReference>
<evidence type="ECO:0000256" key="8">
    <source>
        <dbReference type="ARBA" id="ARBA00023037"/>
    </source>
</evidence>
<dbReference type="Pfam" id="PF08441">
    <property type="entry name" value="Integrin_A_Ig_1"/>
    <property type="match status" value="1"/>
</dbReference>
<evidence type="ECO:0000259" key="17">
    <source>
        <dbReference type="Pfam" id="PF20805"/>
    </source>
</evidence>
<evidence type="ECO:0000256" key="1">
    <source>
        <dbReference type="ARBA" id="ARBA00004479"/>
    </source>
</evidence>
<feature type="repeat" description="FG-GAP" evidence="13">
    <location>
        <begin position="24"/>
        <end position="85"/>
    </location>
</feature>
<dbReference type="PANTHER" id="PTHR23220:SF73">
    <property type="entry name" value="INTEGRIN ALPHA-IIB"/>
    <property type="match status" value="1"/>
</dbReference>
<dbReference type="Gene3D" id="2.60.40.1510">
    <property type="entry name" value="ntegrin, alpha v. Chain A, domain 3"/>
    <property type="match status" value="1"/>
</dbReference>
<dbReference type="STRING" id="372326.A0A1V4K327"/>
<dbReference type="GO" id="GO:0033627">
    <property type="term" value="P:cell adhesion mediated by integrin"/>
    <property type="evidence" value="ECO:0007669"/>
    <property type="project" value="TreeGrafter"/>
</dbReference>
<dbReference type="Gene3D" id="2.60.40.1530">
    <property type="entry name" value="ntegrin, alpha v. Chain A, domain 4"/>
    <property type="match status" value="1"/>
</dbReference>
<evidence type="ECO:0000256" key="12">
    <source>
        <dbReference type="ARBA" id="ARBA00023180"/>
    </source>
</evidence>
<dbReference type="FunFam" id="1.20.5.930:FF:000001">
    <property type="entry name" value="Integrin subunit alpha V"/>
    <property type="match status" value="1"/>
</dbReference>
<dbReference type="GO" id="GO:0005178">
    <property type="term" value="F:integrin binding"/>
    <property type="evidence" value="ECO:0007669"/>
    <property type="project" value="TreeGrafter"/>
</dbReference>
<dbReference type="SUPFAM" id="SSF69318">
    <property type="entry name" value="Integrin alpha N-terminal domain"/>
    <property type="match status" value="1"/>
</dbReference>
<dbReference type="Proteomes" id="UP000190648">
    <property type="component" value="Unassembled WGS sequence"/>
</dbReference>
<feature type="domain" description="Integrin alpha third immunoglobulin-like" evidence="18">
    <location>
        <begin position="768"/>
        <end position="968"/>
    </location>
</feature>
<dbReference type="Gene3D" id="1.20.5.930">
    <property type="entry name" value="Bicelle-embedded integrin alpha(iib) transmembrane segment"/>
    <property type="match status" value="1"/>
</dbReference>
<keyword evidence="8 14" id="KW-0401">Integrin</keyword>
<evidence type="ECO:0000256" key="9">
    <source>
        <dbReference type="ARBA" id="ARBA00023136"/>
    </source>
</evidence>
<sequence>MGAAALSLLLLGWLRLAPTLGLLQDPPTVYEGPPGSYFGFALDFHMMEGRPSVVVGAPRANTSQPGVTQPGAVFLCSWPRENPPCHPLPLDTAGDETETQHSLELHTYKSHQWLGATVTSWDGKLVACAPLQHWNAMEGQDEAFRTPTGACFVGAPGLQRVAWYSPCRDQIMASTYRESNYSYDKRYCEIGFSAAVTPHGQLVLGAPGGYYFMGLLYSVELDAILTRFHGQSLLWPGAPGRPTGQPVSEDYKDGYRGYAVAVGEFDDDPTTKEYVVGVPNKRNTRGEVEIFSVGVTMRRLQGMASEQVASYFGHTVAVADVNGDGWDDVLVGAPLYLARCPDGQRSELGRLYLYLGGGQRPLAGPPQTLTGTHPYGRFASAIASLGDLDKDGYGDVAVGAPQGGDGGSGEVLIFRGHSEGLAPLPTQRLGSPFPGPAAFGFALRGATDLDGNGYPDLLVGAYGAAKVAVYRGQPVVVARTQLSVPDGLNPEILACVLPGSSTRVSCFPVVLCVSVTGQRLPPSVRLDAELHLDRLKPKLSRRVLLLRGHQPMWQGTLALVPGTPPQCHNLTAFLRAETEFKDKLSPVALSLRLSLSPPEGSPGLVLYGDTLVQAQTHIILEDCGDDNLCVPDLRLAAHTPSRALLMGAEAALGLRVVASNMGEGAFETELRVQLPPGTHYQAARSSIPGQEKLNCNPRKENGSQVVLCELGNPMKAGAQVTVDMELSVSGLEDMGDTITFQLQLRSMNSPSPANASVTVPVEVQAEMELRGTSLPATTVLPASWHRAEGSRRPEDHGIRVEHVYQLHNKGPSTVSGVTLRLAVPNQLRGHVLLYLLELDTEGGVSCTDPPGLNAEQLEVPRPTGAASRNGTRGRERREVAELEEPVAVGCSNTPCVGVTCWVPTLAKDQRVLVSIRTLLWMDTLQQPEHLLQQFLIQSHAWFNTSAMPYRVQPRVLPAGEATAVTEVVRATPGGEGTVPVQWVVLGALAGLLLLTLLILLMWKTGFFKRTRPPTEEDTQELTPSQAQEPEGLWVRNGTGLIRKEGQQLYWTFVSSQLGYWAAALPSPSTGLVAMAAGVADITTYHTIFLLTILGALALLVLILLCLLIYYCRYPIAAYEVDTGCLELPHTYSCL</sequence>
<feature type="domain" description="Integrin alpha second immunoglobulin-like" evidence="17">
    <location>
        <begin position="623"/>
        <end position="763"/>
    </location>
</feature>
<evidence type="ECO:0000256" key="4">
    <source>
        <dbReference type="ARBA" id="ARBA00022729"/>
    </source>
</evidence>
<feature type="signal peptide" evidence="14">
    <location>
        <begin position="1"/>
        <end position="21"/>
    </location>
</feature>
<feature type="chain" id="PRO_5011813353" evidence="14">
    <location>
        <begin position="22"/>
        <end position="1134"/>
    </location>
</feature>
<keyword evidence="12" id="KW-0325">Glycoprotein</keyword>
<evidence type="ECO:0000256" key="11">
    <source>
        <dbReference type="ARBA" id="ARBA00023170"/>
    </source>
</evidence>
<dbReference type="SMART" id="SM00191">
    <property type="entry name" value="Int_alpha"/>
    <property type="match status" value="5"/>
</dbReference>
<evidence type="ECO:0000259" key="18">
    <source>
        <dbReference type="Pfam" id="PF20806"/>
    </source>
</evidence>
<dbReference type="Pfam" id="PF20805">
    <property type="entry name" value="Integrin_A_Ig_2"/>
    <property type="match status" value="1"/>
</dbReference>
<evidence type="ECO:0000313" key="19">
    <source>
        <dbReference type="EMBL" id="OPJ78890.1"/>
    </source>
</evidence>
<dbReference type="InterPro" id="IPR013519">
    <property type="entry name" value="Int_alpha_beta-p"/>
</dbReference>
<dbReference type="GO" id="GO:0007229">
    <property type="term" value="P:integrin-mediated signaling pathway"/>
    <property type="evidence" value="ECO:0007669"/>
    <property type="project" value="UniProtKB-KW"/>
</dbReference>
<keyword evidence="6 14" id="KW-0130">Cell adhesion</keyword>
<dbReference type="PANTHER" id="PTHR23220">
    <property type="entry name" value="INTEGRIN ALPHA"/>
    <property type="match status" value="1"/>
</dbReference>
<dbReference type="Pfam" id="PF20806">
    <property type="entry name" value="Integrin_A_Ig_3"/>
    <property type="match status" value="1"/>
</dbReference>
<comment type="similarity">
    <text evidence="2 14">Belongs to the integrin alpha chain family.</text>
</comment>
<keyword evidence="7 14" id="KW-1133">Transmembrane helix</keyword>
<dbReference type="Pfam" id="PF10577">
    <property type="entry name" value="FAM171A1-2-B_N"/>
    <property type="match status" value="1"/>
</dbReference>
<evidence type="ECO:0000256" key="14">
    <source>
        <dbReference type="RuleBase" id="RU003762"/>
    </source>
</evidence>